<reference evidence="4" key="1">
    <citation type="submission" date="2022-10" db="EMBL/GenBank/DDBJ databases">
        <title>The WGS of Solirubrobacter phytolaccae KCTC 29190.</title>
        <authorList>
            <person name="Jiang Z."/>
        </authorList>
    </citation>
    <scope>NUCLEOTIDE SEQUENCE</scope>
    <source>
        <strain evidence="4">KCTC 29190</strain>
    </source>
</reference>
<dbReference type="GO" id="GO:0016887">
    <property type="term" value="F:ATP hydrolysis activity"/>
    <property type="evidence" value="ECO:0007669"/>
    <property type="project" value="InterPro"/>
</dbReference>
<dbReference type="InterPro" id="IPR003439">
    <property type="entry name" value="ABC_transporter-like_ATP-bd"/>
</dbReference>
<dbReference type="Gene3D" id="3.40.50.300">
    <property type="entry name" value="P-loop containing nucleotide triphosphate hydrolases"/>
    <property type="match status" value="1"/>
</dbReference>
<keyword evidence="2 4" id="KW-0067">ATP-binding</keyword>
<accession>A0A9X3NIC0</accession>
<dbReference type="SMART" id="SM00382">
    <property type="entry name" value="AAA"/>
    <property type="match status" value="1"/>
</dbReference>
<feature type="domain" description="ABC transporter" evidence="3">
    <location>
        <begin position="5"/>
        <end position="247"/>
    </location>
</feature>
<dbReference type="InterPro" id="IPR003593">
    <property type="entry name" value="AAA+_ATPase"/>
</dbReference>
<dbReference type="PANTHER" id="PTHR43790">
    <property type="entry name" value="CARBOHYDRATE TRANSPORT ATP-BINDING PROTEIN MG119-RELATED"/>
    <property type="match status" value="1"/>
</dbReference>
<evidence type="ECO:0000256" key="1">
    <source>
        <dbReference type="ARBA" id="ARBA00022741"/>
    </source>
</evidence>
<name>A0A9X3NIC0_9ACTN</name>
<gene>
    <name evidence="4" type="ORF">OJ997_28915</name>
</gene>
<keyword evidence="1" id="KW-0547">Nucleotide-binding</keyword>
<dbReference type="Pfam" id="PF00005">
    <property type="entry name" value="ABC_tran"/>
    <property type="match status" value="1"/>
</dbReference>
<proteinExistence type="predicted"/>
<evidence type="ECO:0000313" key="4">
    <source>
        <dbReference type="EMBL" id="MDA0184361.1"/>
    </source>
</evidence>
<dbReference type="CDD" id="cd03216">
    <property type="entry name" value="ABC_Carb_Monos_I"/>
    <property type="match status" value="1"/>
</dbReference>
<evidence type="ECO:0000313" key="5">
    <source>
        <dbReference type="Proteomes" id="UP001147653"/>
    </source>
</evidence>
<dbReference type="SUPFAM" id="SSF52540">
    <property type="entry name" value="P-loop containing nucleoside triphosphate hydrolases"/>
    <property type="match status" value="1"/>
</dbReference>
<dbReference type="InterPro" id="IPR027417">
    <property type="entry name" value="P-loop_NTPase"/>
</dbReference>
<protein>
    <submittedName>
        <fullName evidence="4">ATP-binding cassette domain-containing protein</fullName>
    </submittedName>
</protein>
<dbReference type="InterPro" id="IPR050107">
    <property type="entry name" value="ABC_carbohydrate_import_ATPase"/>
</dbReference>
<keyword evidence="5" id="KW-1185">Reference proteome</keyword>
<dbReference type="EMBL" id="JAPDDP010000074">
    <property type="protein sequence ID" value="MDA0184361.1"/>
    <property type="molecule type" value="Genomic_DNA"/>
</dbReference>
<organism evidence="4 5">
    <name type="scientific">Solirubrobacter phytolaccae</name>
    <dbReference type="NCBI Taxonomy" id="1404360"/>
    <lineage>
        <taxon>Bacteria</taxon>
        <taxon>Bacillati</taxon>
        <taxon>Actinomycetota</taxon>
        <taxon>Thermoleophilia</taxon>
        <taxon>Solirubrobacterales</taxon>
        <taxon>Solirubrobacteraceae</taxon>
        <taxon>Solirubrobacter</taxon>
    </lineage>
</organism>
<sequence>MTPLLEVRGAVKSYGAVRALDGAELTVDAGEVVALLGDNGAGKSTLIKAIGGVHALDGGELRVDGQPVVFGSPRTAREAGIETLHQDLGLFDNLSAVANFRIGRELRHPRMLGRLGLLRERAMERDWIAQLERLAVDRVDPRQEVGVLSGGQRQAIAVLRTVAFAQRLVILDEPTAALGLRESAKVLDLVARLPEQGVAVILISHNLEHVAQVADRAVVLRQGRTVGTAAPTSENHEALVSMIVGAVPPPSTRRS</sequence>
<dbReference type="RefSeq" id="WP_270028813.1">
    <property type="nucleotide sequence ID" value="NZ_JAPDDP010000074.1"/>
</dbReference>
<dbReference type="AlphaFoldDB" id="A0A9X3NIC0"/>
<evidence type="ECO:0000259" key="3">
    <source>
        <dbReference type="PROSITE" id="PS50893"/>
    </source>
</evidence>
<dbReference type="PROSITE" id="PS00211">
    <property type="entry name" value="ABC_TRANSPORTER_1"/>
    <property type="match status" value="1"/>
</dbReference>
<evidence type="ECO:0000256" key="2">
    <source>
        <dbReference type="ARBA" id="ARBA00022840"/>
    </source>
</evidence>
<dbReference type="Proteomes" id="UP001147653">
    <property type="component" value="Unassembled WGS sequence"/>
</dbReference>
<dbReference type="InterPro" id="IPR017871">
    <property type="entry name" value="ABC_transporter-like_CS"/>
</dbReference>
<dbReference type="PROSITE" id="PS50893">
    <property type="entry name" value="ABC_TRANSPORTER_2"/>
    <property type="match status" value="1"/>
</dbReference>
<dbReference type="PANTHER" id="PTHR43790:SF8">
    <property type="entry name" value="SUGAR ABC TRANSPORTER ATP-BINDING PROTEIN"/>
    <property type="match status" value="1"/>
</dbReference>
<comment type="caution">
    <text evidence="4">The sequence shown here is derived from an EMBL/GenBank/DDBJ whole genome shotgun (WGS) entry which is preliminary data.</text>
</comment>
<dbReference type="GO" id="GO:0005524">
    <property type="term" value="F:ATP binding"/>
    <property type="evidence" value="ECO:0007669"/>
    <property type="project" value="UniProtKB-KW"/>
</dbReference>